<dbReference type="InterPro" id="IPR008333">
    <property type="entry name" value="Cbr1-like_FAD-bd_dom"/>
</dbReference>
<reference evidence="5 6" key="1">
    <citation type="submission" date="2018-06" db="EMBL/GenBank/DDBJ databases">
        <title>Genomic Encyclopedia of Type Strains, Phase III (KMG-III): the genomes of soil and plant-associated and newly described type strains.</title>
        <authorList>
            <person name="Whitman W."/>
        </authorList>
    </citation>
    <scope>NUCLEOTIDE SEQUENCE [LARGE SCALE GENOMIC DNA]</scope>
    <source>
        <strain evidence="5 6">LMG 23644</strain>
    </source>
</reference>
<dbReference type="PROSITE" id="PS51085">
    <property type="entry name" value="2FE2S_FER_2"/>
    <property type="match status" value="1"/>
</dbReference>
<dbReference type="Pfam" id="PF00111">
    <property type="entry name" value="Fer2"/>
    <property type="match status" value="1"/>
</dbReference>
<evidence type="ECO:0000256" key="2">
    <source>
        <dbReference type="ARBA" id="ARBA00022714"/>
    </source>
</evidence>
<dbReference type="InterPro" id="IPR013121">
    <property type="entry name" value="Fe_red_NAD-bd_6"/>
</dbReference>
<dbReference type="PANTHER" id="PTHR47354">
    <property type="entry name" value="NADH OXIDOREDUCTASE HCR"/>
    <property type="match status" value="1"/>
</dbReference>
<keyword evidence="2" id="KW-0411">Iron-sulfur</keyword>
<dbReference type="Gene3D" id="2.40.30.10">
    <property type="entry name" value="Translation factors"/>
    <property type="match status" value="1"/>
</dbReference>
<dbReference type="PANTHER" id="PTHR47354:SF5">
    <property type="entry name" value="PROTEIN RFBI"/>
    <property type="match status" value="1"/>
</dbReference>
<dbReference type="InterPro" id="IPR001041">
    <property type="entry name" value="2Fe-2S_ferredoxin-type"/>
</dbReference>
<keyword evidence="2" id="KW-0001">2Fe-2S</keyword>
<evidence type="ECO:0000313" key="6">
    <source>
        <dbReference type="Proteomes" id="UP000248918"/>
    </source>
</evidence>
<dbReference type="Gene3D" id="3.40.50.80">
    <property type="entry name" value="Nucleotide-binding domain of ferredoxin-NADP reductase (FNR) module"/>
    <property type="match status" value="1"/>
</dbReference>
<dbReference type="Gene3D" id="3.10.20.30">
    <property type="match status" value="1"/>
</dbReference>
<feature type="domain" description="2Fe-2S ferredoxin-type" evidence="4">
    <location>
        <begin position="260"/>
        <end position="347"/>
    </location>
</feature>
<dbReference type="GO" id="GO:0016491">
    <property type="term" value="F:oxidoreductase activity"/>
    <property type="evidence" value="ECO:0007669"/>
    <property type="project" value="UniProtKB-KW"/>
</dbReference>
<keyword evidence="2" id="KW-0479">Metal-binding</keyword>
<evidence type="ECO:0000313" key="5">
    <source>
        <dbReference type="EMBL" id="RAS34326.1"/>
    </source>
</evidence>
<dbReference type="RefSeq" id="WP_111931567.1">
    <property type="nucleotide sequence ID" value="NZ_QLTK01000006.1"/>
</dbReference>
<dbReference type="SUPFAM" id="SSF54292">
    <property type="entry name" value="2Fe-2S ferredoxin-like"/>
    <property type="match status" value="1"/>
</dbReference>
<dbReference type="OrthoDB" id="544091at2"/>
<dbReference type="EMBL" id="QLTK01000006">
    <property type="protein sequence ID" value="RAS34326.1"/>
    <property type="molecule type" value="Genomic_DNA"/>
</dbReference>
<name>A0A329CHE3_9BURK</name>
<sequence>MNGPLHFRCENVVRMSNTVNAYWLRLLDSDRYDECDYGKHLLLKYPDAENRVQRRSYSIAGRPDKGLVEIAVKRQPGQGVSASIHQSLTPNSMLIVDEVSGTLTGKSLLRYCSVLMVCGGVGVTLPLGLARGLAALSDRGVEVPNVHLIVCVPQLGDLIYFTELLALQARYQWLTVATFVTQERVRAGIPYLMSGRPDPVELADRIAVPEALVVCGSAPFVVDWERKLLRTFPDAVILNQHRANLEDARTWKASPGSPERLCTFSLADSNRLVTGSRDDTLLQTLEANGVLIPNQCRMGVCGRCSVRLIEGEVESSSEIGLTNLEREKGCRLACCSRPVGETVTLAL</sequence>
<gene>
    <name evidence="5" type="ORF">BX591_1067</name>
</gene>
<evidence type="ECO:0000256" key="3">
    <source>
        <dbReference type="ARBA" id="ARBA00023002"/>
    </source>
</evidence>
<dbReference type="SUPFAM" id="SSF63380">
    <property type="entry name" value="Riboflavin synthase domain-like"/>
    <property type="match status" value="1"/>
</dbReference>
<dbReference type="AlphaFoldDB" id="A0A329CHE3"/>
<dbReference type="InterPro" id="IPR050415">
    <property type="entry name" value="MRET"/>
</dbReference>
<dbReference type="SUPFAM" id="SSF52343">
    <property type="entry name" value="Ferredoxin reductase-like, C-terminal NADP-linked domain"/>
    <property type="match status" value="1"/>
</dbReference>
<evidence type="ECO:0000256" key="1">
    <source>
        <dbReference type="ARBA" id="ARBA00001974"/>
    </source>
</evidence>
<dbReference type="CDD" id="cd00207">
    <property type="entry name" value="fer2"/>
    <property type="match status" value="1"/>
</dbReference>
<dbReference type="Proteomes" id="UP000248918">
    <property type="component" value="Unassembled WGS sequence"/>
</dbReference>
<keyword evidence="3" id="KW-0560">Oxidoreductase</keyword>
<evidence type="ECO:0000259" key="4">
    <source>
        <dbReference type="PROSITE" id="PS51085"/>
    </source>
</evidence>
<dbReference type="Pfam" id="PF08030">
    <property type="entry name" value="NAD_binding_6"/>
    <property type="match status" value="1"/>
</dbReference>
<protein>
    <submittedName>
        <fullName evidence="5">Ferredoxin-NADP reductase</fullName>
    </submittedName>
</protein>
<organism evidence="5 6">
    <name type="scientific">Paraburkholderia bryophila</name>
    <dbReference type="NCBI Taxonomy" id="420952"/>
    <lineage>
        <taxon>Bacteria</taxon>
        <taxon>Pseudomonadati</taxon>
        <taxon>Pseudomonadota</taxon>
        <taxon>Betaproteobacteria</taxon>
        <taxon>Burkholderiales</taxon>
        <taxon>Burkholderiaceae</taxon>
        <taxon>Paraburkholderia</taxon>
    </lineage>
</organism>
<comment type="caution">
    <text evidence="5">The sequence shown here is derived from an EMBL/GenBank/DDBJ whole genome shotgun (WGS) entry which is preliminary data.</text>
</comment>
<comment type="cofactor">
    <cofactor evidence="1">
        <name>FAD</name>
        <dbReference type="ChEBI" id="CHEBI:57692"/>
    </cofactor>
</comment>
<dbReference type="GO" id="GO:0051537">
    <property type="term" value="F:2 iron, 2 sulfur cluster binding"/>
    <property type="evidence" value="ECO:0007669"/>
    <property type="project" value="UniProtKB-KW"/>
</dbReference>
<dbReference type="InterPro" id="IPR012675">
    <property type="entry name" value="Beta-grasp_dom_sf"/>
</dbReference>
<dbReference type="Pfam" id="PF00970">
    <property type="entry name" value="FAD_binding_6"/>
    <property type="match status" value="1"/>
</dbReference>
<accession>A0A329CHE3</accession>
<dbReference type="InterPro" id="IPR036010">
    <property type="entry name" value="2Fe-2S_ferredoxin-like_sf"/>
</dbReference>
<proteinExistence type="predicted"/>
<dbReference type="InterPro" id="IPR017938">
    <property type="entry name" value="Riboflavin_synthase-like_b-brl"/>
</dbReference>
<dbReference type="InterPro" id="IPR039261">
    <property type="entry name" value="FNR_nucleotide-bd"/>
</dbReference>
<keyword evidence="2" id="KW-0408">Iron</keyword>